<dbReference type="EMBL" id="JGYQ01000015">
    <property type="protein sequence ID" value="KFI47227.1"/>
    <property type="molecule type" value="Genomic_DNA"/>
</dbReference>
<reference evidence="7 8" key="1">
    <citation type="submission" date="2014-03" db="EMBL/GenBank/DDBJ databases">
        <title>Genomics of Bifidobacteria.</title>
        <authorList>
            <person name="Ventura M."/>
            <person name="Milani C."/>
            <person name="Lugli G.A."/>
        </authorList>
    </citation>
    <scope>NUCLEOTIDE SEQUENCE [LARGE SCALE GENOMIC DNA]</scope>
    <source>
        <strain evidence="7 8">LMG 10736</strain>
    </source>
</reference>
<dbReference type="Proteomes" id="UP000029093">
    <property type="component" value="Unassembled WGS sequence"/>
</dbReference>
<keyword evidence="6" id="KW-1003">Cell membrane</keyword>
<feature type="transmembrane region" description="Helical" evidence="6">
    <location>
        <begin position="84"/>
        <end position="104"/>
    </location>
</feature>
<name>A0A086ZL27_9BIFI</name>
<dbReference type="InterPro" id="IPR051598">
    <property type="entry name" value="TSUP/Inactive_protease-like"/>
</dbReference>
<feature type="transmembrane region" description="Helical" evidence="6">
    <location>
        <begin position="45"/>
        <end position="78"/>
    </location>
</feature>
<dbReference type="PANTHER" id="PTHR43701">
    <property type="entry name" value="MEMBRANE TRANSPORTER PROTEIN MJ0441-RELATED"/>
    <property type="match status" value="1"/>
</dbReference>
<evidence type="ECO:0000313" key="8">
    <source>
        <dbReference type="Proteomes" id="UP000029093"/>
    </source>
</evidence>
<organism evidence="7 8">
    <name type="scientific">Bifidobacterium boum</name>
    <dbReference type="NCBI Taxonomy" id="78343"/>
    <lineage>
        <taxon>Bacteria</taxon>
        <taxon>Bacillati</taxon>
        <taxon>Actinomycetota</taxon>
        <taxon>Actinomycetes</taxon>
        <taxon>Bifidobacteriales</taxon>
        <taxon>Bifidobacteriaceae</taxon>
        <taxon>Bifidobacterium</taxon>
    </lineage>
</organism>
<dbReference type="InterPro" id="IPR002781">
    <property type="entry name" value="TM_pro_TauE-like"/>
</dbReference>
<evidence type="ECO:0000256" key="1">
    <source>
        <dbReference type="ARBA" id="ARBA00004141"/>
    </source>
</evidence>
<sequence length="306" mass="31550">MASGRATVGADRVVFMRARKRERAPMAYSSTQDHDALGGNLVRRVAVLAMVGVLSGLMSGLFGIGGGTIIVPALVWLGLTQRHAVATSLAAIIPTAIAGVISYAQSGHVDWIAALLLACGTIVGAQLGSWLLSRLPEMVLRWAFAAFLVFVIVSQIVGTPSRDGTIHMTFLTGALLMLLGIFVGTLSGLLGIGGGAIVVPALSLAFGASDLVARGTSLLMMIPNAIAGSVANVRRGLVNLRDGLIIGVVAACLTPVGAWIAGSISARLGANLFAVYLCVIGVRSIWAAIKVTPALADRLPHRKSGR</sequence>
<keyword evidence="3 6" id="KW-0812">Transmembrane</keyword>
<feature type="transmembrane region" description="Helical" evidence="6">
    <location>
        <begin position="273"/>
        <end position="296"/>
    </location>
</feature>
<feature type="transmembrane region" description="Helical" evidence="6">
    <location>
        <begin position="139"/>
        <end position="158"/>
    </location>
</feature>
<dbReference type="PANTHER" id="PTHR43701:SF2">
    <property type="entry name" value="MEMBRANE TRANSPORTER PROTEIN YJNA-RELATED"/>
    <property type="match status" value="1"/>
</dbReference>
<feature type="transmembrane region" description="Helical" evidence="6">
    <location>
        <begin position="111"/>
        <end position="133"/>
    </location>
</feature>
<evidence type="ECO:0000256" key="5">
    <source>
        <dbReference type="ARBA" id="ARBA00023136"/>
    </source>
</evidence>
<accession>A0A086ZL27</accession>
<comment type="similarity">
    <text evidence="2 6">Belongs to the 4-toluene sulfonate uptake permease (TSUP) (TC 2.A.102) family.</text>
</comment>
<feature type="transmembrane region" description="Helical" evidence="6">
    <location>
        <begin position="243"/>
        <end position="261"/>
    </location>
</feature>
<evidence type="ECO:0000313" key="7">
    <source>
        <dbReference type="EMBL" id="KFI47227.1"/>
    </source>
</evidence>
<keyword evidence="5 6" id="KW-0472">Membrane</keyword>
<dbReference type="AlphaFoldDB" id="A0A086ZL27"/>
<evidence type="ECO:0000256" key="4">
    <source>
        <dbReference type="ARBA" id="ARBA00022989"/>
    </source>
</evidence>
<evidence type="ECO:0000256" key="6">
    <source>
        <dbReference type="RuleBase" id="RU363041"/>
    </source>
</evidence>
<evidence type="ECO:0000256" key="2">
    <source>
        <dbReference type="ARBA" id="ARBA00009142"/>
    </source>
</evidence>
<protein>
    <recommendedName>
        <fullName evidence="6">Probable membrane transporter protein</fullName>
    </recommendedName>
</protein>
<evidence type="ECO:0000256" key="3">
    <source>
        <dbReference type="ARBA" id="ARBA00022692"/>
    </source>
</evidence>
<keyword evidence="4 6" id="KW-1133">Transmembrane helix</keyword>
<feature type="transmembrane region" description="Helical" evidence="6">
    <location>
        <begin position="170"/>
        <end position="199"/>
    </location>
</feature>
<feature type="transmembrane region" description="Helical" evidence="6">
    <location>
        <begin position="211"/>
        <end position="231"/>
    </location>
</feature>
<dbReference type="GO" id="GO:0005886">
    <property type="term" value="C:plasma membrane"/>
    <property type="evidence" value="ECO:0007669"/>
    <property type="project" value="UniProtKB-SubCell"/>
</dbReference>
<comment type="subcellular location">
    <subcellularLocation>
        <location evidence="6">Cell membrane</location>
        <topology evidence="6">Multi-pass membrane protein</topology>
    </subcellularLocation>
    <subcellularLocation>
        <location evidence="1">Membrane</location>
        <topology evidence="1">Multi-pass membrane protein</topology>
    </subcellularLocation>
</comment>
<comment type="caution">
    <text evidence="7">The sequence shown here is derived from an EMBL/GenBank/DDBJ whole genome shotgun (WGS) entry which is preliminary data.</text>
</comment>
<proteinExistence type="inferred from homology"/>
<keyword evidence="8" id="KW-1185">Reference proteome</keyword>
<gene>
    <name evidence="7" type="ORF">BBOU_1200</name>
</gene>
<dbReference type="Pfam" id="PF01925">
    <property type="entry name" value="TauE"/>
    <property type="match status" value="1"/>
</dbReference>